<dbReference type="RefSeq" id="WP_379013586.1">
    <property type="nucleotide sequence ID" value="NZ_JBHSDC010000012.1"/>
</dbReference>
<accession>A0ABV8PXH1</accession>
<dbReference type="Gene3D" id="3.40.50.300">
    <property type="entry name" value="P-loop containing nucleotide triphosphate hydrolases"/>
    <property type="match status" value="1"/>
</dbReference>
<dbReference type="EMBL" id="JBHSDC010000012">
    <property type="protein sequence ID" value="MFC4231935.1"/>
    <property type="molecule type" value="Genomic_DNA"/>
</dbReference>
<sequence length="300" mass="33146">MWPQLLLQLRQHHFKALARCISLVENEVTGYHDFLAQLPSTKSTAIIGLTGAPGAGKSTLTDALIDALVANNKRVGVLCVDPSSPFNLGALLGDRIRMSNWYNHPYVFIRSLATRGSLGGLHPHIIEIMSVMQAAGFDYIIVETVGVGQSEIEIAGLADTTVVVVVPESGDEVQTMKAGLMEIADIFVVNKSDRPDADSFVHNLRQLLAPTYHNASWQAPIVKTIASQKQGISELVNCIQQHLQQLTVSDKKYWLLAERAYQLIQQQRMKNINKQQLKNAIIAAHQADNFNLYTFIHNLG</sequence>
<dbReference type="InterPro" id="IPR005129">
    <property type="entry name" value="GTPase_ArgK"/>
</dbReference>
<evidence type="ECO:0000313" key="6">
    <source>
        <dbReference type="EMBL" id="MFC4231935.1"/>
    </source>
</evidence>
<dbReference type="CDD" id="cd03114">
    <property type="entry name" value="MMAA-like"/>
    <property type="match status" value="1"/>
</dbReference>
<dbReference type="Proteomes" id="UP001595906">
    <property type="component" value="Unassembled WGS sequence"/>
</dbReference>
<keyword evidence="2" id="KW-0547">Nucleotide-binding</keyword>
<dbReference type="NCBIfam" id="TIGR00750">
    <property type="entry name" value="lao"/>
    <property type="match status" value="1"/>
</dbReference>
<keyword evidence="7" id="KW-1185">Reference proteome</keyword>
<keyword evidence="3" id="KW-0378">Hydrolase</keyword>
<proteinExistence type="inferred from homology"/>
<dbReference type="Pfam" id="PF03308">
    <property type="entry name" value="MeaB"/>
    <property type="match status" value="1"/>
</dbReference>
<evidence type="ECO:0000313" key="7">
    <source>
        <dbReference type="Proteomes" id="UP001595906"/>
    </source>
</evidence>
<dbReference type="InterPro" id="IPR052040">
    <property type="entry name" value="GTPase/Isobutyryl-CoA_mutase"/>
</dbReference>
<protein>
    <submittedName>
        <fullName evidence="6">Methylmalonyl Co-A mutase-associated GTPase MeaB</fullName>
    </submittedName>
</protein>
<dbReference type="InterPro" id="IPR027417">
    <property type="entry name" value="P-loop_NTPase"/>
</dbReference>
<evidence type="ECO:0000256" key="4">
    <source>
        <dbReference type="ARBA" id="ARBA00023134"/>
    </source>
</evidence>
<gene>
    <name evidence="6" type="primary">meaB</name>
    <name evidence="6" type="ORF">ACFOW1_08530</name>
</gene>
<evidence type="ECO:0000256" key="2">
    <source>
        <dbReference type="ARBA" id="ARBA00022741"/>
    </source>
</evidence>
<reference evidence="7" key="1">
    <citation type="journal article" date="2019" name="Int. J. Syst. Evol. Microbiol.">
        <title>The Global Catalogue of Microorganisms (GCM) 10K type strain sequencing project: providing services to taxonomists for standard genome sequencing and annotation.</title>
        <authorList>
            <consortium name="The Broad Institute Genomics Platform"/>
            <consortium name="The Broad Institute Genome Sequencing Center for Infectious Disease"/>
            <person name="Wu L."/>
            <person name="Ma J."/>
        </authorList>
    </citation>
    <scope>NUCLEOTIDE SEQUENCE [LARGE SCALE GENOMIC DNA]</scope>
    <source>
        <strain evidence="7">CECT 8010</strain>
    </source>
</reference>
<dbReference type="PANTHER" id="PTHR43087:SF1">
    <property type="entry name" value="LAO_AO TRANSPORT SYSTEM ATPASE"/>
    <property type="match status" value="1"/>
</dbReference>
<keyword evidence="4" id="KW-0342">GTP-binding</keyword>
<comment type="caution">
    <text evidence="6">The sequence shown here is derived from an EMBL/GenBank/DDBJ whole genome shotgun (WGS) entry which is preliminary data.</text>
</comment>
<name>A0ABV8PXH1_9BACT</name>
<organism evidence="6 7">
    <name type="scientific">Parasediminibacterium paludis</name>
    <dbReference type="NCBI Taxonomy" id="908966"/>
    <lineage>
        <taxon>Bacteria</taxon>
        <taxon>Pseudomonadati</taxon>
        <taxon>Bacteroidota</taxon>
        <taxon>Chitinophagia</taxon>
        <taxon>Chitinophagales</taxon>
        <taxon>Chitinophagaceae</taxon>
        <taxon>Parasediminibacterium</taxon>
    </lineage>
</organism>
<keyword evidence="5" id="KW-0143">Chaperone</keyword>
<evidence type="ECO:0000256" key="5">
    <source>
        <dbReference type="ARBA" id="ARBA00023186"/>
    </source>
</evidence>
<evidence type="ECO:0000256" key="3">
    <source>
        <dbReference type="ARBA" id="ARBA00022801"/>
    </source>
</evidence>
<comment type="similarity">
    <text evidence="1">Belongs to the SIMIBI class G3E GTPase family. ArgK/MeaB subfamily.</text>
</comment>
<evidence type="ECO:0000256" key="1">
    <source>
        <dbReference type="ARBA" id="ARBA00009625"/>
    </source>
</evidence>
<dbReference type="PANTHER" id="PTHR43087">
    <property type="entry name" value="LYSINE/ARGININE/ORNITHINE TRANSPORT SYSTEM KINASE"/>
    <property type="match status" value="1"/>
</dbReference>
<dbReference type="SUPFAM" id="SSF52540">
    <property type="entry name" value="P-loop containing nucleoside triphosphate hydrolases"/>
    <property type="match status" value="1"/>
</dbReference>